<feature type="non-terminal residue" evidence="1">
    <location>
        <position position="199"/>
    </location>
</feature>
<sequence length="199" mass="23840">MPNHYQMYRSLRSKKVLEQACLYLDQGVRGLRFFDHAEREYLLKYKKAIVQELLQELKSKEGYKTKTAYAYFPPKSELCNRRMLCLHPKDHILRTAFVIVLSKYLEKDLLESCYANRRAKGDYSDKHLLADFADESWPNFCDWQKRCARRYNFMIRTDITSFYDSVSHQYFIDRIKELTGLPNNCGFITLFRRIQEVSI</sequence>
<dbReference type="AlphaFoldDB" id="A0A382ZX20"/>
<reference evidence="1" key="1">
    <citation type="submission" date="2018-05" db="EMBL/GenBank/DDBJ databases">
        <authorList>
            <person name="Lanie J.A."/>
            <person name="Ng W.-L."/>
            <person name="Kazmierczak K.M."/>
            <person name="Andrzejewski T.M."/>
            <person name="Davidsen T.M."/>
            <person name="Wayne K.J."/>
            <person name="Tettelin H."/>
            <person name="Glass J.I."/>
            <person name="Rusch D."/>
            <person name="Podicherti R."/>
            <person name="Tsui H.-C.T."/>
            <person name="Winkler M.E."/>
        </authorList>
    </citation>
    <scope>NUCLEOTIDE SEQUENCE</scope>
</reference>
<accession>A0A382ZX20</accession>
<name>A0A382ZX20_9ZZZZ</name>
<protein>
    <recommendedName>
        <fullName evidence="2">Reverse transcriptase domain-containing protein</fullName>
    </recommendedName>
</protein>
<proteinExistence type="predicted"/>
<evidence type="ECO:0008006" key="2">
    <source>
        <dbReference type="Google" id="ProtNLM"/>
    </source>
</evidence>
<dbReference type="EMBL" id="UINC01187380">
    <property type="protein sequence ID" value="SVE00077.1"/>
    <property type="molecule type" value="Genomic_DNA"/>
</dbReference>
<evidence type="ECO:0000313" key="1">
    <source>
        <dbReference type="EMBL" id="SVE00077.1"/>
    </source>
</evidence>
<gene>
    <name evidence="1" type="ORF">METZ01_LOCUS452931</name>
</gene>
<organism evidence="1">
    <name type="scientific">marine metagenome</name>
    <dbReference type="NCBI Taxonomy" id="408172"/>
    <lineage>
        <taxon>unclassified sequences</taxon>
        <taxon>metagenomes</taxon>
        <taxon>ecological metagenomes</taxon>
    </lineage>
</organism>